<dbReference type="EMBL" id="FNFP01000010">
    <property type="protein sequence ID" value="SDL20412.1"/>
    <property type="molecule type" value="Genomic_DNA"/>
</dbReference>
<evidence type="ECO:0000313" key="1">
    <source>
        <dbReference type="EMBL" id="SDL20412.1"/>
    </source>
</evidence>
<dbReference type="AlphaFoldDB" id="A0A1G9I5N8"/>
<accession>A0A1G9I5N8</accession>
<dbReference type="Proteomes" id="UP000198718">
    <property type="component" value="Unassembled WGS sequence"/>
</dbReference>
<dbReference type="NCBIfam" id="TIGR01563">
    <property type="entry name" value="gp16_SPP1"/>
    <property type="match status" value="1"/>
</dbReference>
<evidence type="ECO:0000313" key="2">
    <source>
        <dbReference type="Proteomes" id="UP000198718"/>
    </source>
</evidence>
<proteinExistence type="predicted"/>
<dbReference type="OrthoDB" id="9808209at2"/>
<keyword evidence="2" id="KW-1185">Reference proteome</keyword>
<name>A0A1G9I5N8_9FIRM</name>
<organism evidence="1 2">
    <name type="scientific">Natronincola ferrireducens</name>
    <dbReference type="NCBI Taxonomy" id="393762"/>
    <lineage>
        <taxon>Bacteria</taxon>
        <taxon>Bacillati</taxon>
        <taxon>Bacillota</taxon>
        <taxon>Clostridia</taxon>
        <taxon>Peptostreptococcales</taxon>
        <taxon>Natronincolaceae</taxon>
        <taxon>Natronincola</taxon>
    </lineage>
</organism>
<dbReference type="RefSeq" id="WP_090554728.1">
    <property type="nucleotide sequence ID" value="NZ_FNFP01000010.1"/>
</dbReference>
<dbReference type="STRING" id="393762.SAMN05660472_02803"/>
<reference evidence="1 2" key="1">
    <citation type="submission" date="2016-10" db="EMBL/GenBank/DDBJ databases">
        <authorList>
            <person name="de Groot N.N."/>
        </authorList>
    </citation>
    <scope>NUCLEOTIDE SEQUENCE [LARGE SCALE GENOMIC DNA]</scope>
    <source>
        <strain evidence="1 2">DSM 18346</strain>
    </source>
</reference>
<gene>
    <name evidence="1" type="ORF">SAMN05660472_02803</name>
</gene>
<protein>
    <submittedName>
        <fullName evidence="1">Phage head-tail adaptor, putative, SPP1 family</fullName>
    </submittedName>
</protein>
<dbReference type="Pfam" id="PF05521">
    <property type="entry name" value="Phage_HCP"/>
    <property type="match status" value="1"/>
</dbReference>
<dbReference type="InterPro" id="IPR038666">
    <property type="entry name" value="SSP1_head-tail_sf"/>
</dbReference>
<dbReference type="InterPro" id="IPR008767">
    <property type="entry name" value="Phage_SPP1_head-tail_adaptor"/>
</dbReference>
<sequence length="108" mass="12633">MKIGEMRERINFKKKKETDGPVQNLTDYDDYCTVWAKVDYLKGKKLWSAKAANVETNAEFVIRYRKDIAADMLINFDNKDFEITSIAPLDIKRTYLVIYGKDIEIIES</sequence>
<dbReference type="Gene3D" id="2.40.10.270">
    <property type="entry name" value="Bacteriophage SPP1 head-tail adaptor protein"/>
    <property type="match status" value="1"/>
</dbReference>